<reference evidence="9 10" key="1">
    <citation type="submission" date="2020-08" db="EMBL/GenBank/DDBJ databases">
        <title>Genome public.</title>
        <authorList>
            <person name="Liu C."/>
            <person name="Sun Q."/>
        </authorList>
    </citation>
    <scope>NUCLEOTIDE SEQUENCE [LARGE SCALE GENOMIC DNA]</scope>
    <source>
        <strain evidence="9 10">NSJ-43</strain>
    </source>
</reference>
<dbReference type="EMBL" id="JACOPD010000002">
    <property type="protein sequence ID" value="MBC5680136.1"/>
    <property type="molecule type" value="Genomic_DNA"/>
</dbReference>
<proteinExistence type="inferred from homology"/>
<dbReference type="SUPFAM" id="SSF55681">
    <property type="entry name" value="Class II aaRS and biotin synthetases"/>
    <property type="match status" value="1"/>
</dbReference>
<dbReference type="GO" id="GO:0004821">
    <property type="term" value="F:histidine-tRNA ligase activity"/>
    <property type="evidence" value="ECO:0007669"/>
    <property type="project" value="UniProtKB-EC"/>
</dbReference>
<evidence type="ECO:0000256" key="7">
    <source>
        <dbReference type="NCBIfam" id="TIGR00442"/>
    </source>
</evidence>
<dbReference type="PROSITE" id="PS50862">
    <property type="entry name" value="AA_TRNA_LIGASE_II"/>
    <property type="match status" value="1"/>
</dbReference>
<dbReference type="Pfam" id="PF13393">
    <property type="entry name" value="tRNA-synt_His"/>
    <property type="match status" value="1"/>
</dbReference>
<dbReference type="InterPro" id="IPR041715">
    <property type="entry name" value="HisRS-like_core"/>
</dbReference>
<evidence type="ECO:0000313" key="9">
    <source>
        <dbReference type="EMBL" id="MBC5680136.1"/>
    </source>
</evidence>
<keyword evidence="5" id="KW-0648">Protein biosynthesis</keyword>
<evidence type="ECO:0000256" key="4">
    <source>
        <dbReference type="ARBA" id="ARBA00022840"/>
    </source>
</evidence>
<dbReference type="Gene3D" id="3.30.930.10">
    <property type="entry name" value="Bira Bifunctional Protein, Domain 2"/>
    <property type="match status" value="1"/>
</dbReference>
<evidence type="ECO:0000259" key="8">
    <source>
        <dbReference type="PROSITE" id="PS50862"/>
    </source>
</evidence>
<evidence type="ECO:0000256" key="1">
    <source>
        <dbReference type="ARBA" id="ARBA00008226"/>
    </source>
</evidence>
<protein>
    <recommendedName>
        <fullName evidence="2 7">Histidine--tRNA ligase</fullName>
        <ecNumber evidence="2 7">6.1.1.21</ecNumber>
    </recommendedName>
</protein>
<organism evidence="9 10">
    <name type="scientific">Lachnospira hominis</name>
    <name type="common">ex Liu et al. 2021</name>
    <dbReference type="NCBI Taxonomy" id="2763051"/>
    <lineage>
        <taxon>Bacteria</taxon>
        <taxon>Bacillati</taxon>
        <taxon>Bacillota</taxon>
        <taxon>Clostridia</taxon>
        <taxon>Lachnospirales</taxon>
        <taxon>Lachnospiraceae</taxon>
        <taxon>Lachnospira</taxon>
    </lineage>
</organism>
<evidence type="ECO:0000256" key="2">
    <source>
        <dbReference type="ARBA" id="ARBA00012815"/>
    </source>
</evidence>
<dbReference type="NCBIfam" id="TIGR00442">
    <property type="entry name" value="hisS"/>
    <property type="match status" value="1"/>
</dbReference>
<keyword evidence="10" id="KW-1185">Reference proteome</keyword>
<dbReference type="PANTHER" id="PTHR11476">
    <property type="entry name" value="HISTIDYL-TRNA SYNTHETASE"/>
    <property type="match status" value="1"/>
</dbReference>
<dbReference type="PIRSF" id="PIRSF001549">
    <property type="entry name" value="His-tRNA_synth"/>
    <property type="match status" value="1"/>
</dbReference>
<evidence type="ECO:0000313" key="10">
    <source>
        <dbReference type="Proteomes" id="UP000628463"/>
    </source>
</evidence>
<dbReference type="InterPro" id="IPR015807">
    <property type="entry name" value="His-tRNA-ligase"/>
</dbReference>
<dbReference type="RefSeq" id="WP_186836265.1">
    <property type="nucleotide sequence ID" value="NZ_JACOPD010000002.1"/>
</dbReference>
<dbReference type="InterPro" id="IPR004516">
    <property type="entry name" value="HisRS/HisZ"/>
</dbReference>
<dbReference type="InterPro" id="IPR045864">
    <property type="entry name" value="aa-tRNA-synth_II/BPL/LPL"/>
</dbReference>
<gene>
    <name evidence="9" type="primary">hisS</name>
    <name evidence="9" type="ORF">H8S01_04060</name>
</gene>
<dbReference type="EC" id="6.1.1.21" evidence="2 7"/>
<dbReference type="Proteomes" id="UP000628463">
    <property type="component" value="Unassembled WGS sequence"/>
</dbReference>
<keyword evidence="9" id="KW-0436">Ligase</keyword>
<comment type="caution">
    <text evidence="9">The sequence shown here is derived from an EMBL/GenBank/DDBJ whole genome shotgun (WGS) entry which is preliminary data.</text>
</comment>
<evidence type="ECO:0000256" key="5">
    <source>
        <dbReference type="ARBA" id="ARBA00022917"/>
    </source>
</evidence>
<evidence type="ECO:0000256" key="6">
    <source>
        <dbReference type="ARBA" id="ARBA00047639"/>
    </source>
</evidence>
<keyword evidence="3" id="KW-0547">Nucleotide-binding</keyword>
<comment type="catalytic activity">
    <reaction evidence="6">
        <text>tRNA(His) + L-histidine + ATP = L-histidyl-tRNA(His) + AMP + diphosphate + H(+)</text>
        <dbReference type="Rhea" id="RHEA:17313"/>
        <dbReference type="Rhea" id="RHEA-COMP:9665"/>
        <dbReference type="Rhea" id="RHEA-COMP:9689"/>
        <dbReference type="ChEBI" id="CHEBI:15378"/>
        <dbReference type="ChEBI" id="CHEBI:30616"/>
        <dbReference type="ChEBI" id="CHEBI:33019"/>
        <dbReference type="ChEBI" id="CHEBI:57595"/>
        <dbReference type="ChEBI" id="CHEBI:78442"/>
        <dbReference type="ChEBI" id="CHEBI:78527"/>
        <dbReference type="ChEBI" id="CHEBI:456215"/>
        <dbReference type="EC" id="6.1.1.21"/>
    </reaction>
</comment>
<dbReference type="InterPro" id="IPR006195">
    <property type="entry name" value="aa-tRNA-synth_II"/>
</dbReference>
<evidence type="ECO:0000256" key="3">
    <source>
        <dbReference type="ARBA" id="ARBA00022741"/>
    </source>
</evidence>
<dbReference type="CDD" id="cd00773">
    <property type="entry name" value="HisRS-like_core"/>
    <property type="match status" value="1"/>
</dbReference>
<name>A0ABR7G047_9FIRM</name>
<keyword evidence="4" id="KW-0067">ATP-binding</keyword>
<dbReference type="PANTHER" id="PTHR11476:SF7">
    <property type="entry name" value="HISTIDINE--TRNA LIGASE"/>
    <property type="match status" value="1"/>
</dbReference>
<feature type="domain" description="Aminoacyl-transfer RNA synthetases class-II family profile" evidence="8">
    <location>
        <begin position="1"/>
        <end position="342"/>
    </location>
</feature>
<comment type="similarity">
    <text evidence="1">Belongs to the class-II aminoacyl-tRNA synthetase family.</text>
</comment>
<accession>A0ABR7G047</accession>
<sequence>MKITSVKGTNDYLPNEVEIRDYLQERILSVYKENGFEHIITPAIEDIENLDKSDGGENLNLIFKIMKRGDKLDKALASGVTAANENELADMGLRYDLTLPLSRYYANNKDKLTLPMKCIQIDRVYRAERPQKGRLREFIQCDIDIIGSESTDSEIELILTTTKALDAIGLKNYKVKLNDRRLLRAVLQSFGFAENDLDSVCITFDKMDKIGLMGVVEELTEKGFEKDAVDNFEKFLSEGDFTLESLKSRLEDKTPAESLEHIIDTVNELTVNAFELVFDLSLVRGQGYYTGTVFEVESIDFKGAVAGGGRYDHLIGKFLNEDIPAVGFSIGFERIFGILMNNGISIEQRADKIAVVYEDGQLKDAVKAADALRAQGKIASLYIKPKKLGKFLNKLEERGYDGFLNVGVSEEVSMFEK</sequence>